<evidence type="ECO:0000256" key="12">
    <source>
        <dbReference type="SAM" id="SignalP"/>
    </source>
</evidence>
<dbReference type="PANTHER" id="PTHR30069">
    <property type="entry name" value="TONB-DEPENDENT OUTER MEMBRANE RECEPTOR"/>
    <property type="match status" value="1"/>
</dbReference>
<keyword evidence="6 11" id="KW-0798">TonB box</keyword>
<comment type="caution">
    <text evidence="15">The sequence shown here is derived from an EMBL/GenBank/DDBJ whole genome shotgun (WGS) entry which is preliminary data.</text>
</comment>
<dbReference type="PANTHER" id="PTHR30069:SF40">
    <property type="entry name" value="TONB-DEPENDENT RECEPTOR NMB0964-RELATED"/>
    <property type="match status" value="1"/>
</dbReference>
<evidence type="ECO:0000256" key="6">
    <source>
        <dbReference type="ARBA" id="ARBA00023077"/>
    </source>
</evidence>
<dbReference type="Gene3D" id="2.40.170.20">
    <property type="entry name" value="TonB-dependent receptor, beta-barrel domain"/>
    <property type="match status" value="1"/>
</dbReference>
<dbReference type="OrthoDB" id="183532at2"/>
<dbReference type="InterPro" id="IPR012910">
    <property type="entry name" value="Plug_dom"/>
</dbReference>
<keyword evidence="12" id="KW-0732">Signal</keyword>
<feature type="signal peptide" evidence="12">
    <location>
        <begin position="1"/>
        <end position="30"/>
    </location>
</feature>
<dbReference type="PROSITE" id="PS52016">
    <property type="entry name" value="TONB_DEPENDENT_REC_3"/>
    <property type="match status" value="1"/>
</dbReference>
<evidence type="ECO:0000313" key="16">
    <source>
        <dbReference type="Proteomes" id="UP000297258"/>
    </source>
</evidence>
<sequence>MFYDCNMQRLLFHTCTLSALLLAHVQVCGAEQSAPSLADYSLEQLSEIVVTSVSRQETRLGAAPASIYVISGADIQRSGAATLPEALRLAPNLQVARANAHSYAISARGFSSTLANKLLVLIDGRSVYSPLFSGVFWDMQDVVMSDIERIEVISGPGATIWGANAVNGVINVITKSARDTQGGRAMARGSEHGRSASVRYGGRLENGVWYRVYGQGIELGDTENEGRDIRGSGWHRTQTGFRFDWDGEGKVASIGGDAYTGRLADSPGPIVIAGANLNASFTRTLQDGSDMRLQAYLDQFQRDQAGVAVQHLYTFDVEAQFGGRIGSRHRLAWGGGYRHSTDRISNGPALQFIPATRNLRWANLFAQDEIALSDTLRATAGVKFEHNIYTGVEALPSVRLAWAPDSARLLWAAASRTVRAPSRIDRDMYIANHGELPGVGPYLIVANPNFVSETANVLELGYRAQKGTLSYSATAFYSKYARLRTLELPPGQPALFGNLGRGVARGVELWAGWQPLPSWRLSGGGVIQRVDTGAEPGSMDVSGLVGLAPGNDPRRYWSLRSSHDLAHNLQADFSLRYVGSLPQPQVPAYHELDARVAWQVRPNLELAVAGGNLLHHAHAEFGPQGARQLFERFVMFSATLRF</sequence>
<evidence type="ECO:0000256" key="5">
    <source>
        <dbReference type="ARBA" id="ARBA00022692"/>
    </source>
</evidence>
<comment type="similarity">
    <text evidence="2 10 11">Belongs to the TonB-dependent receptor family.</text>
</comment>
<evidence type="ECO:0000256" key="7">
    <source>
        <dbReference type="ARBA" id="ARBA00023136"/>
    </source>
</evidence>
<dbReference type="Proteomes" id="UP000297258">
    <property type="component" value="Unassembled WGS sequence"/>
</dbReference>
<evidence type="ECO:0000256" key="9">
    <source>
        <dbReference type="ARBA" id="ARBA00023237"/>
    </source>
</evidence>
<dbReference type="GO" id="GO:0015344">
    <property type="term" value="F:siderophore uptake transmembrane transporter activity"/>
    <property type="evidence" value="ECO:0007669"/>
    <property type="project" value="TreeGrafter"/>
</dbReference>
<comment type="subcellular location">
    <subcellularLocation>
        <location evidence="1 10">Cell outer membrane</location>
        <topology evidence="1 10">Multi-pass membrane protein</topology>
    </subcellularLocation>
</comment>
<proteinExistence type="inferred from homology"/>
<evidence type="ECO:0000256" key="3">
    <source>
        <dbReference type="ARBA" id="ARBA00022448"/>
    </source>
</evidence>
<evidence type="ECO:0000256" key="8">
    <source>
        <dbReference type="ARBA" id="ARBA00023170"/>
    </source>
</evidence>
<dbReference type="Pfam" id="PF00593">
    <property type="entry name" value="TonB_dep_Rec_b-barrel"/>
    <property type="match status" value="1"/>
</dbReference>
<dbReference type="AlphaFoldDB" id="A0A4Y9SMR8"/>
<evidence type="ECO:0000313" key="15">
    <source>
        <dbReference type="EMBL" id="TFW27955.1"/>
    </source>
</evidence>
<dbReference type="GO" id="GO:0044718">
    <property type="term" value="P:siderophore transmembrane transport"/>
    <property type="evidence" value="ECO:0007669"/>
    <property type="project" value="TreeGrafter"/>
</dbReference>
<dbReference type="InterPro" id="IPR036942">
    <property type="entry name" value="Beta-barrel_TonB_sf"/>
</dbReference>
<dbReference type="InterPro" id="IPR000531">
    <property type="entry name" value="Beta-barrel_TonB"/>
</dbReference>
<keyword evidence="3 10" id="KW-0813">Transport</keyword>
<evidence type="ECO:0000256" key="2">
    <source>
        <dbReference type="ARBA" id="ARBA00009810"/>
    </source>
</evidence>
<keyword evidence="4 10" id="KW-1134">Transmembrane beta strand</keyword>
<dbReference type="Gene3D" id="2.170.130.10">
    <property type="entry name" value="TonB-dependent receptor, plug domain"/>
    <property type="match status" value="1"/>
</dbReference>
<dbReference type="Pfam" id="PF07715">
    <property type="entry name" value="Plug"/>
    <property type="match status" value="1"/>
</dbReference>
<dbReference type="EMBL" id="SPUM01000144">
    <property type="protein sequence ID" value="TFW27955.1"/>
    <property type="molecule type" value="Genomic_DNA"/>
</dbReference>
<dbReference type="InterPro" id="IPR039426">
    <property type="entry name" value="TonB-dep_rcpt-like"/>
</dbReference>
<evidence type="ECO:0000259" key="13">
    <source>
        <dbReference type="Pfam" id="PF00593"/>
    </source>
</evidence>
<dbReference type="GO" id="GO:0009279">
    <property type="term" value="C:cell outer membrane"/>
    <property type="evidence" value="ECO:0007669"/>
    <property type="project" value="UniProtKB-SubCell"/>
</dbReference>
<feature type="domain" description="TonB-dependent receptor-like beta-barrel" evidence="13">
    <location>
        <begin position="200"/>
        <end position="613"/>
    </location>
</feature>
<evidence type="ECO:0000256" key="1">
    <source>
        <dbReference type="ARBA" id="ARBA00004571"/>
    </source>
</evidence>
<keyword evidence="5 10" id="KW-0812">Transmembrane</keyword>
<name>A0A4Y9SMR8_9BURK</name>
<keyword evidence="8 15" id="KW-0675">Receptor</keyword>
<reference evidence="15 16" key="1">
    <citation type="submission" date="2019-03" db="EMBL/GenBank/DDBJ databases">
        <title>Draft genome of Massilia hortus sp. nov., a novel bacterial species of the Oxalobacteraceae family.</title>
        <authorList>
            <person name="Peta V."/>
            <person name="Raths R."/>
            <person name="Bucking H."/>
        </authorList>
    </citation>
    <scope>NUCLEOTIDE SEQUENCE [LARGE SCALE GENOMIC DNA]</scope>
    <source>
        <strain evidence="15 16">ONC3</strain>
    </source>
</reference>
<feature type="chain" id="PRO_5021194808" evidence="12">
    <location>
        <begin position="31"/>
        <end position="642"/>
    </location>
</feature>
<keyword evidence="7 10" id="KW-0472">Membrane</keyword>
<accession>A0A4Y9SMR8</accession>
<evidence type="ECO:0000256" key="10">
    <source>
        <dbReference type="PROSITE-ProRule" id="PRU01360"/>
    </source>
</evidence>
<organism evidence="15 16">
    <name type="scientific">Massilia horti</name>
    <dbReference type="NCBI Taxonomy" id="2562153"/>
    <lineage>
        <taxon>Bacteria</taxon>
        <taxon>Pseudomonadati</taxon>
        <taxon>Pseudomonadota</taxon>
        <taxon>Betaproteobacteria</taxon>
        <taxon>Burkholderiales</taxon>
        <taxon>Oxalobacteraceae</taxon>
        <taxon>Telluria group</taxon>
        <taxon>Massilia</taxon>
    </lineage>
</organism>
<protein>
    <submittedName>
        <fullName evidence="15">TonB-dependent receptor</fullName>
    </submittedName>
</protein>
<gene>
    <name evidence="15" type="ORF">E4O92_22590</name>
</gene>
<keyword evidence="9 10" id="KW-0998">Cell outer membrane</keyword>
<keyword evidence="16" id="KW-1185">Reference proteome</keyword>
<evidence type="ECO:0000256" key="11">
    <source>
        <dbReference type="RuleBase" id="RU003357"/>
    </source>
</evidence>
<dbReference type="InterPro" id="IPR037066">
    <property type="entry name" value="Plug_dom_sf"/>
</dbReference>
<feature type="domain" description="TonB-dependent receptor plug" evidence="14">
    <location>
        <begin position="62"/>
        <end position="169"/>
    </location>
</feature>
<evidence type="ECO:0000256" key="4">
    <source>
        <dbReference type="ARBA" id="ARBA00022452"/>
    </source>
</evidence>
<dbReference type="SUPFAM" id="SSF56935">
    <property type="entry name" value="Porins"/>
    <property type="match status" value="1"/>
</dbReference>
<evidence type="ECO:0000259" key="14">
    <source>
        <dbReference type="Pfam" id="PF07715"/>
    </source>
</evidence>